<dbReference type="PROSITE" id="PS50020">
    <property type="entry name" value="WW_DOMAIN_2"/>
    <property type="match status" value="1"/>
</dbReference>
<keyword evidence="3" id="KW-0963">Cytoplasm</keyword>
<dbReference type="InterPro" id="IPR001202">
    <property type="entry name" value="WW_dom"/>
</dbReference>
<evidence type="ECO:0000313" key="8">
    <source>
        <dbReference type="Proteomes" id="UP000728185"/>
    </source>
</evidence>
<evidence type="ECO:0000313" key="7">
    <source>
        <dbReference type="EMBL" id="KAA0185049.1"/>
    </source>
</evidence>
<comment type="subcellular location">
    <subcellularLocation>
        <location evidence="2">Cytoplasm</location>
    </subcellularLocation>
    <subcellularLocation>
        <location evidence="1">Nucleus</location>
    </subcellularLocation>
</comment>
<feature type="domain" description="WW" evidence="6">
    <location>
        <begin position="155"/>
        <end position="188"/>
    </location>
</feature>
<evidence type="ECO:0000256" key="4">
    <source>
        <dbReference type="ARBA" id="ARBA00023242"/>
    </source>
</evidence>
<keyword evidence="8" id="KW-1185">Reference proteome</keyword>
<evidence type="ECO:0000256" key="5">
    <source>
        <dbReference type="SAM" id="MobiDB-lite"/>
    </source>
</evidence>
<dbReference type="OrthoDB" id="3045089at2759"/>
<dbReference type="GO" id="GO:0035329">
    <property type="term" value="P:hippo signaling"/>
    <property type="evidence" value="ECO:0007669"/>
    <property type="project" value="TreeGrafter"/>
</dbReference>
<dbReference type="Proteomes" id="UP000728185">
    <property type="component" value="Unassembled WGS sequence"/>
</dbReference>
<dbReference type="InterPro" id="IPR036020">
    <property type="entry name" value="WW_dom_sf"/>
</dbReference>
<accession>A0A8E0RQM3</accession>
<feature type="compositionally biased region" description="Polar residues" evidence="5">
    <location>
        <begin position="535"/>
        <end position="545"/>
    </location>
</feature>
<dbReference type="CDD" id="cd00201">
    <property type="entry name" value="WW"/>
    <property type="match status" value="1"/>
</dbReference>
<feature type="region of interest" description="Disordered" evidence="5">
    <location>
        <begin position="535"/>
        <end position="560"/>
    </location>
</feature>
<dbReference type="AlphaFoldDB" id="A0A8E0RQM3"/>
<dbReference type="InterPro" id="IPR051583">
    <property type="entry name" value="YAP1"/>
</dbReference>
<dbReference type="GO" id="GO:0003713">
    <property type="term" value="F:transcription coactivator activity"/>
    <property type="evidence" value="ECO:0007669"/>
    <property type="project" value="TreeGrafter"/>
</dbReference>
<keyword evidence="4" id="KW-0539">Nucleus</keyword>
<proteinExistence type="predicted"/>
<evidence type="ECO:0000256" key="3">
    <source>
        <dbReference type="ARBA" id="ARBA00022490"/>
    </source>
</evidence>
<organism evidence="7 8">
    <name type="scientific">Fasciolopsis buskii</name>
    <dbReference type="NCBI Taxonomy" id="27845"/>
    <lineage>
        <taxon>Eukaryota</taxon>
        <taxon>Metazoa</taxon>
        <taxon>Spiralia</taxon>
        <taxon>Lophotrochozoa</taxon>
        <taxon>Platyhelminthes</taxon>
        <taxon>Trematoda</taxon>
        <taxon>Digenea</taxon>
        <taxon>Plagiorchiida</taxon>
        <taxon>Echinostomata</taxon>
        <taxon>Echinostomatoidea</taxon>
        <taxon>Fasciolidae</taxon>
        <taxon>Fasciolopsis</taxon>
    </lineage>
</organism>
<feature type="region of interest" description="Disordered" evidence="5">
    <location>
        <begin position="288"/>
        <end position="348"/>
    </location>
</feature>
<feature type="compositionally biased region" description="Low complexity" evidence="5">
    <location>
        <begin position="471"/>
        <end position="492"/>
    </location>
</feature>
<evidence type="ECO:0000259" key="6">
    <source>
        <dbReference type="PROSITE" id="PS50020"/>
    </source>
</evidence>
<dbReference type="PANTHER" id="PTHR17616:SF8">
    <property type="entry name" value="TRANSCRIPTIONAL COACTIVATOR YORKIE"/>
    <property type="match status" value="1"/>
</dbReference>
<sequence>MEGYNSRKPPSVRVTVLEDPNNSLQELFNPASQKNSIPLIQRNLPKSFFVPPSGDQEPTCVSQFASMQTADTISNDLVISHGKTNSSPACLDSAICANIVSSAPAHGHQKSLDIAAKYNHGYTFDNICGSGFLAGGNENQDSSQTACIKLEYEVTELPAEFELAINENKQVYFLNHQTQATTWFDPRIPEEFQKWGMTIEELQQVHINYACQFPCGSPVALNIHGTQAPGSASSPCQGSVPSVGVGRAPGCLPVSVSPTDPTVSPMNSSAFTPGLAVLCPVSPPSPLSSNVSVGSASSRVRMTGQTLSQTKHGAHGSQISHGQSHKREQPVQAEIQHQRQHSHGHPTTSQVGMESLVAHFRSCSQPVSMSAGQDSIGVPGLANLSGAANQSPTNASHGPLVNANCGLSASSSLIGLSVTSSPALANTQLSGSNTISSSSGQLVQGLECLRLNTSNSPGAALGSPGHVMDVKQQQQSQPQPQQQQQQQQSKQQRIQHPQFMLQTSTGIGVSPLAAGTPSAGCTRFTAAVMSNTQISGTQHSHQGSMDSGVGPSLAGQSTTSANQTPEHTIMLFCDPSLSECNAEHMEGIVYPNEEFGVAAYNVFDNIDISDISA</sequence>
<gene>
    <name evidence="7" type="ORF">FBUS_06948</name>
</gene>
<dbReference type="EMBL" id="LUCM01010744">
    <property type="protein sequence ID" value="KAA0185049.1"/>
    <property type="molecule type" value="Genomic_DNA"/>
</dbReference>
<dbReference type="Gene3D" id="2.20.70.10">
    <property type="match status" value="1"/>
</dbReference>
<name>A0A8E0RQM3_9TREM</name>
<comment type="caution">
    <text evidence="7">The sequence shown here is derived from an EMBL/GenBank/DDBJ whole genome shotgun (WGS) entry which is preliminary data.</text>
</comment>
<reference evidence="7" key="1">
    <citation type="submission" date="2019-05" db="EMBL/GenBank/DDBJ databases">
        <title>Annotation for the trematode Fasciolopsis buski.</title>
        <authorList>
            <person name="Choi Y.-J."/>
        </authorList>
    </citation>
    <scope>NUCLEOTIDE SEQUENCE</scope>
    <source>
        <strain evidence="7">HT</strain>
        <tissue evidence="7">Whole worm</tissue>
    </source>
</reference>
<dbReference type="GO" id="GO:0005634">
    <property type="term" value="C:nucleus"/>
    <property type="evidence" value="ECO:0007669"/>
    <property type="project" value="UniProtKB-SubCell"/>
</dbReference>
<evidence type="ECO:0000256" key="1">
    <source>
        <dbReference type="ARBA" id="ARBA00004123"/>
    </source>
</evidence>
<dbReference type="GO" id="GO:0005737">
    <property type="term" value="C:cytoplasm"/>
    <property type="evidence" value="ECO:0007669"/>
    <property type="project" value="UniProtKB-SubCell"/>
</dbReference>
<dbReference type="PANTHER" id="PTHR17616">
    <property type="entry name" value="YES-ASSOCIATED PROTEIN YAP1 FAMILY MEMBER"/>
    <property type="match status" value="1"/>
</dbReference>
<evidence type="ECO:0000256" key="2">
    <source>
        <dbReference type="ARBA" id="ARBA00004496"/>
    </source>
</evidence>
<dbReference type="GO" id="GO:0045944">
    <property type="term" value="P:positive regulation of transcription by RNA polymerase II"/>
    <property type="evidence" value="ECO:0007669"/>
    <property type="project" value="TreeGrafter"/>
</dbReference>
<feature type="region of interest" description="Disordered" evidence="5">
    <location>
        <begin position="454"/>
        <end position="496"/>
    </location>
</feature>
<protein>
    <recommendedName>
        <fullName evidence="6">WW domain-containing protein</fullName>
    </recommendedName>
</protein>
<feature type="compositionally biased region" description="Low complexity" evidence="5">
    <location>
        <begin position="288"/>
        <end position="300"/>
    </location>
</feature>
<dbReference type="SUPFAM" id="SSF51045">
    <property type="entry name" value="WW domain"/>
    <property type="match status" value="1"/>
</dbReference>
<feature type="compositionally biased region" description="Polar residues" evidence="5">
    <location>
        <begin position="303"/>
        <end position="322"/>
    </location>
</feature>